<dbReference type="GO" id="GO:0003747">
    <property type="term" value="F:translation release factor activity"/>
    <property type="evidence" value="ECO:0007669"/>
    <property type="project" value="InterPro"/>
</dbReference>
<accession>A0A098S267</accession>
<name>A0A098S267_9BACT</name>
<dbReference type="PROSITE" id="PS00745">
    <property type="entry name" value="RF_PROK_I"/>
    <property type="match status" value="1"/>
</dbReference>
<evidence type="ECO:0000313" key="4">
    <source>
        <dbReference type="Proteomes" id="UP000029736"/>
    </source>
</evidence>
<dbReference type="PANTHER" id="PTHR47814">
    <property type="entry name" value="PEPTIDYL-TRNA HYDROLASE ARFB"/>
    <property type="match status" value="1"/>
</dbReference>
<dbReference type="EMBL" id="JPOS01000082">
    <property type="protein sequence ID" value="KGE86181.1"/>
    <property type="molecule type" value="Genomic_DNA"/>
</dbReference>
<dbReference type="InterPro" id="IPR000352">
    <property type="entry name" value="Pep_chain_release_fac_I"/>
</dbReference>
<dbReference type="NCBIfam" id="NF006718">
    <property type="entry name" value="PRK09256.1"/>
    <property type="match status" value="1"/>
</dbReference>
<evidence type="ECO:0000259" key="2">
    <source>
        <dbReference type="PROSITE" id="PS00745"/>
    </source>
</evidence>
<feature type="domain" description="Prokaryotic-type class I peptide chain release factors" evidence="2">
    <location>
        <begin position="16"/>
        <end position="32"/>
    </location>
</feature>
<dbReference type="AlphaFoldDB" id="A0A098S267"/>
<dbReference type="Pfam" id="PF00472">
    <property type="entry name" value="RF-1"/>
    <property type="match status" value="1"/>
</dbReference>
<dbReference type="STRING" id="1524460.IX84_23955"/>
<organism evidence="3 4">
    <name type="scientific">Phaeodactylibacter xiamenensis</name>
    <dbReference type="NCBI Taxonomy" id="1524460"/>
    <lineage>
        <taxon>Bacteria</taxon>
        <taxon>Pseudomonadati</taxon>
        <taxon>Bacteroidota</taxon>
        <taxon>Saprospiria</taxon>
        <taxon>Saprospirales</taxon>
        <taxon>Haliscomenobacteraceae</taxon>
        <taxon>Phaeodactylibacter</taxon>
    </lineage>
</organism>
<protein>
    <recommendedName>
        <fullName evidence="2">Prokaryotic-type class I peptide chain release factors domain-containing protein</fullName>
    </recommendedName>
</protein>
<keyword evidence="4" id="KW-1185">Reference proteome</keyword>
<dbReference type="RefSeq" id="WP_044226290.1">
    <property type="nucleotide sequence ID" value="NZ_JBKAGJ010000002.1"/>
</dbReference>
<comment type="caution">
    <text evidence="3">The sequence shown here is derived from an EMBL/GenBank/DDBJ whole genome shotgun (WGS) entry which is preliminary data.</text>
</comment>
<evidence type="ECO:0000313" key="3">
    <source>
        <dbReference type="EMBL" id="KGE86181.1"/>
    </source>
</evidence>
<dbReference type="GO" id="GO:0072344">
    <property type="term" value="P:rescue of stalled ribosome"/>
    <property type="evidence" value="ECO:0007669"/>
    <property type="project" value="TreeGrafter"/>
</dbReference>
<feature type="region of interest" description="Disordered" evidence="1">
    <location>
        <begin position="95"/>
        <end position="133"/>
    </location>
</feature>
<dbReference type="GO" id="GO:0004045">
    <property type="term" value="F:peptidyl-tRNA hydrolase activity"/>
    <property type="evidence" value="ECO:0007669"/>
    <property type="project" value="TreeGrafter"/>
</dbReference>
<gene>
    <name evidence="3" type="ORF">IX84_23955</name>
</gene>
<dbReference type="GO" id="GO:0043022">
    <property type="term" value="F:ribosome binding"/>
    <property type="evidence" value="ECO:0007669"/>
    <property type="project" value="TreeGrafter"/>
</dbReference>
<dbReference type="SUPFAM" id="SSF110916">
    <property type="entry name" value="Peptidyl-tRNA hydrolase domain-like"/>
    <property type="match status" value="1"/>
</dbReference>
<dbReference type="OrthoDB" id="9815709at2"/>
<sequence length="133" mass="14962">MDQQQIEKELNFLTSRSSGSGGQHVNKTETKVEARFKVDASSALSPAEKRKVHSALSNRISKEGILAVSSDSRRSQVLNRGAAVKKLLRLVKKALRARKRRKGPQPLKANPQKRLERKRQQSEKKALRGKIKI</sequence>
<feature type="compositionally biased region" description="Basic and acidic residues" evidence="1">
    <location>
        <begin position="1"/>
        <end position="10"/>
    </location>
</feature>
<feature type="region of interest" description="Disordered" evidence="1">
    <location>
        <begin position="1"/>
        <end position="30"/>
    </location>
</feature>
<dbReference type="Gene3D" id="3.30.160.20">
    <property type="match status" value="1"/>
</dbReference>
<dbReference type="Proteomes" id="UP000029736">
    <property type="component" value="Unassembled WGS sequence"/>
</dbReference>
<evidence type="ECO:0000256" key="1">
    <source>
        <dbReference type="SAM" id="MobiDB-lite"/>
    </source>
</evidence>
<proteinExistence type="predicted"/>
<dbReference type="PANTHER" id="PTHR47814:SF1">
    <property type="entry name" value="PEPTIDYL-TRNA HYDROLASE ARFB"/>
    <property type="match status" value="1"/>
</dbReference>
<reference evidence="3 4" key="1">
    <citation type="journal article" date="2014" name="Int. J. Syst. Evol. Microbiol.">
        <title>Phaeodactylibacter xiamenensis gen. nov., sp. nov., a member of the family Saprospiraceae isolated from the marine alga Phaeodactylum tricornutum.</title>
        <authorList>
            <person name="Chen Z.Jr."/>
            <person name="Lei X."/>
            <person name="Lai Q."/>
            <person name="Li Y."/>
            <person name="Zhang B."/>
            <person name="Zhang J."/>
            <person name="Zhang H."/>
            <person name="Yang L."/>
            <person name="Zheng W."/>
            <person name="Tian Y."/>
            <person name="Yu Z."/>
            <person name="Xu H.Jr."/>
            <person name="Zheng T."/>
        </authorList>
    </citation>
    <scope>NUCLEOTIDE SEQUENCE [LARGE SCALE GENOMIC DNA]</scope>
    <source>
        <strain evidence="3 4">KD52</strain>
    </source>
</reference>